<dbReference type="SUPFAM" id="SSF48008">
    <property type="entry name" value="GntR ligand-binding domain-like"/>
    <property type="match status" value="1"/>
</dbReference>
<dbReference type="Gene3D" id="1.20.120.530">
    <property type="entry name" value="GntR ligand-binding domain-like"/>
    <property type="match status" value="1"/>
</dbReference>
<evidence type="ECO:0000313" key="6">
    <source>
        <dbReference type="Proteomes" id="UP000028701"/>
    </source>
</evidence>
<dbReference type="InterPro" id="IPR036388">
    <property type="entry name" value="WH-like_DNA-bd_sf"/>
</dbReference>
<dbReference type="Pfam" id="PF00392">
    <property type="entry name" value="GntR"/>
    <property type="match status" value="1"/>
</dbReference>
<accession>A0A081CZL8</accession>
<sequence length="255" mass="28711">MDRIDTLGAGIQDRAMEVEGTLAERLFHQLTEAILLGEIPLGSKMSEPALAQRFGVSRGPLREAMHRLQERRLITRTANQGARVTEATPERLSSLFSVREMLEGLAAREAAVKMTSADFLKLRETIEHHEAGLAGLEPGQHNALGTVDRDFHFQIAQSSQNDLLIKLLCEELYPLLRLYRSRNDSLVLRQRAVVEHKRIYDAITDRDADLAEIMMRRHIGSAKIRRVEAMQRDIALEGEVTSATGKRKLKPSGRQ</sequence>
<evidence type="ECO:0000259" key="4">
    <source>
        <dbReference type="PROSITE" id="PS50949"/>
    </source>
</evidence>
<evidence type="ECO:0000256" key="3">
    <source>
        <dbReference type="ARBA" id="ARBA00023163"/>
    </source>
</evidence>
<dbReference type="PANTHER" id="PTHR43537:SF49">
    <property type="entry name" value="TRANSCRIPTIONAL REGULATORY PROTEIN"/>
    <property type="match status" value="1"/>
</dbReference>
<evidence type="ECO:0000256" key="2">
    <source>
        <dbReference type="ARBA" id="ARBA00023125"/>
    </source>
</evidence>
<keyword evidence="3" id="KW-0804">Transcription</keyword>
<feature type="domain" description="HTH gntR-type" evidence="4">
    <location>
        <begin position="20"/>
        <end position="87"/>
    </location>
</feature>
<organism evidence="5 6">
    <name type="scientific">Agrobacterium rubi TR3 = NBRC 13261</name>
    <dbReference type="NCBI Taxonomy" id="1368415"/>
    <lineage>
        <taxon>Bacteria</taxon>
        <taxon>Pseudomonadati</taxon>
        <taxon>Pseudomonadota</taxon>
        <taxon>Alphaproteobacteria</taxon>
        <taxon>Hyphomicrobiales</taxon>
        <taxon>Rhizobiaceae</taxon>
        <taxon>Rhizobium/Agrobacterium group</taxon>
        <taxon>Agrobacterium</taxon>
    </lineage>
</organism>
<dbReference type="Proteomes" id="UP000028701">
    <property type="component" value="Unassembled WGS sequence"/>
</dbReference>
<dbReference type="SUPFAM" id="SSF46785">
    <property type="entry name" value="Winged helix' DNA-binding domain"/>
    <property type="match status" value="1"/>
</dbReference>
<dbReference type="CDD" id="cd07377">
    <property type="entry name" value="WHTH_GntR"/>
    <property type="match status" value="1"/>
</dbReference>
<protein>
    <submittedName>
        <fullName evidence="5">Putative GntR family transcriptional regulator</fullName>
    </submittedName>
</protein>
<dbReference type="InterPro" id="IPR000524">
    <property type="entry name" value="Tscrpt_reg_HTH_GntR"/>
</dbReference>
<dbReference type="AlphaFoldDB" id="A0A081CZL8"/>
<comment type="caution">
    <text evidence="5">The sequence shown here is derived from an EMBL/GenBank/DDBJ whole genome shotgun (WGS) entry which is preliminary data.</text>
</comment>
<dbReference type="SMART" id="SM00345">
    <property type="entry name" value="HTH_GNTR"/>
    <property type="match status" value="1"/>
</dbReference>
<dbReference type="SMART" id="SM00895">
    <property type="entry name" value="FCD"/>
    <property type="match status" value="1"/>
</dbReference>
<proteinExistence type="predicted"/>
<dbReference type="RefSeq" id="WP_045231627.1">
    <property type="nucleotide sequence ID" value="NZ_BBJU01000023.1"/>
</dbReference>
<keyword evidence="2" id="KW-0238">DNA-binding</keyword>
<dbReference type="InterPro" id="IPR011711">
    <property type="entry name" value="GntR_C"/>
</dbReference>
<keyword evidence="1" id="KW-0805">Transcription regulation</keyword>
<dbReference type="InterPro" id="IPR008920">
    <property type="entry name" value="TF_FadR/GntR_C"/>
</dbReference>
<dbReference type="Gene3D" id="1.10.10.10">
    <property type="entry name" value="Winged helix-like DNA-binding domain superfamily/Winged helix DNA-binding domain"/>
    <property type="match status" value="1"/>
</dbReference>
<dbReference type="InterPro" id="IPR036390">
    <property type="entry name" value="WH_DNA-bd_sf"/>
</dbReference>
<evidence type="ECO:0000313" key="5">
    <source>
        <dbReference type="EMBL" id="GAK72114.1"/>
    </source>
</evidence>
<reference evidence="5 6" key="1">
    <citation type="submission" date="2014-08" db="EMBL/GenBank/DDBJ databases">
        <title>Whole genome shotgun sequence of Rhizobium rubi NBRC 13261.</title>
        <authorList>
            <person name="Katano-Makiyama Y."/>
            <person name="Hosoyama A."/>
            <person name="Hashimoto M."/>
            <person name="Hosoyama Y."/>
            <person name="Noguchi M."/>
            <person name="Tsuchikane K."/>
            <person name="Uohara A."/>
            <person name="Ohji S."/>
            <person name="Ichikawa N."/>
            <person name="Kimura A."/>
            <person name="Yamazoe A."/>
            <person name="Fujita N."/>
        </authorList>
    </citation>
    <scope>NUCLEOTIDE SEQUENCE [LARGE SCALE GENOMIC DNA]</scope>
    <source>
        <strain evidence="5 6">NBRC 13261</strain>
    </source>
</reference>
<name>A0A081CZL8_9HYPH</name>
<gene>
    <name evidence="5" type="ORF">RRU01S_23_01900</name>
</gene>
<dbReference type="OrthoDB" id="7192778at2"/>
<dbReference type="Pfam" id="PF07729">
    <property type="entry name" value="FCD"/>
    <property type="match status" value="1"/>
</dbReference>
<evidence type="ECO:0000256" key="1">
    <source>
        <dbReference type="ARBA" id="ARBA00023015"/>
    </source>
</evidence>
<dbReference type="GO" id="GO:0003700">
    <property type="term" value="F:DNA-binding transcription factor activity"/>
    <property type="evidence" value="ECO:0007669"/>
    <property type="project" value="InterPro"/>
</dbReference>
<dbReference type="PANTHER" id="PTHR43537">
    <property type="entry name" value="TRANSCRIPTIONAL REGULATOR, GNTR FAMILY"/>
    <property type="match status" value="1"/>
</dbReference>
<dbReference type="PROSITE" id="PS50949">
    <property type="entry name" value="HTH_GNTR"/>
    <property type="match status" value="1"/>
</dbReference>
<dbReference type="GO" id="GO:0003677">
    <property type="term" value="F:DNA binding"/>
    <property type="evidence" value="ECO:0007669"/>
    <property type="project" value="UniProtKB-KW"/>
</dbReference>
<dbReference type="eggNOG" id="COG1802">
    <property type="taxonomic scope" value="Bacteria"/>
</dbReference>
<dbReference type="EMBL" id="BBJU01000023">
    <property type="protein sequence ID" value="GAK72114.1"/>
    <property type="molecule type" value="Genomic_DNA"/>
</dbReference>